<dbReference type="AlphaFoldDB" id="A0A5D2PQT2"/>
<reference evidence="1 2" key="1">
    <citation type="submission" date="2019-07" db="EMBL/GenBank/DDBJ databases">
        <title>WGS assembly of Gossypium tomentosum.</title>
        <authorList>
            <person name="Chen Z.J."/>
            <person name="Sreedasyam A."/>
            <person name="Ando A."/>
            <person name="Song Q."/>
            <person name="De L."/>
            <person name="Hulse-Kemp A."/>
            <person name="Ding M."/>
            <person name="Ye W."/>
            <person name="Kirkbride R."/>
            <person name="Jenkins J."/>
            <person name="Plott C."/>
            <person name="Lovell J."/>
            <person name="Lin Y.-M."/>
            <person name="Vaughn R."/>
            <person name="Liu B."/>
            <person name="Li W."/>
            <person name="Simpson S."/>
            <person name="Scheffler B."/>
            <person name="Saski C."/>
            <person name="Grover C."/>
            <person name="Hu G."/>
            <person name="Conover J."/>
            <person name="Carlson J."/>
            <person name="Shu S."/>
            <person name="Boston L."/>
            <person name="Williams M."/>
            <person name="Peterson D."/>
            <person name="Mcgee K."/>
            <person name="Jones D."/>
            <person name="Wendel J."/>
            <person name="Stelly D."/>
            <person name="Grimwood J."/>
            <person name="Schmutz J."/>
        </authorList>
    </citation>
    <scope>NUCLEOTIDE SEQUENCE [LARGE SCALE GENOMIC DNA]</scope>
    <source>
        <strain evidence="1">7179.01</strain>
    </source>
</reference>
<sequence length="129" mass="14794">MSSEPTETLIKTEKKCNGWRGIKILAFLKKKQSTLQTLCDSARRKMDSIDGTSEKVSVDEDHKNALEEIKNIVFSMHPNIPPSPNGYSVGFFREIEGLWVQPLWKLLTAFNSKKSELHDRLRTRSRICS</sequence>
<evidence type="ECO:0000313" key="1">
    <source>
        <dbReference type="EMBL" id="TYI18419.1"/>
    </source>
</evidence>
<organism evidence="1 2">
    <name type="scientific">Gossypium tomentosum</name>
    <name type="common">Hawaiian cotton</name>
    <name type="synonym">Gossypium sandvicense</name>
    <dbReference type="NCBI Taxonomy" id="34277"/>
    <lineage>
        <taxon>Eukaryota</taxon>
        <taxon>Viridiplantae</taxon>
        <taxon>Streptophyta</taxon>
        <taxon>Embryophyta</taxon>
        <taxon>Tracheophyta</taxon>
        <taxon>Spermatophyta</taxon>
        <taxon>Magnoliopsida</taxon>
        <taxon>eudicotyledons</taxon>
        <taxon>Gunneridae</taxon>
        <taxon>Pentapetalae</taxon>
        <taxon>rosids</taxon>
        <taxon>malvids</taxon>
        <taxon>Malvales</taxon>
        <taxon>Malvaceae</taxon>
        <taxon>Malvoideae</taxon>
        <taxon>Gossypium</taxon>
    </lineage>
</organism>
<keyword evidence="2" id="KW-1185">Reference proteome</keyword>
<protein>
    <submittedName>
        <fullName evidence="1">Uncharacterized protein</fullName>
    </submittedName>
</protein>
<dbReference type="EMBL" id="CM017616">
    <property type="protein sequence ID" value="TYI18419.1"/>
    <property type="molecule type" value="Genomic_DNA"/>
</dbReference>
<dbReference type="Proteomes" id="UP000322667">
    <property type="component" value="Chromosome A07"/>
</dbReference>
<evidence type="ECO:0000313" key="2">
    <source>
        <dbReference type="Proteomes" id="UP000322667"/>
    </source>
</evidence>
<accession>A0A5D2PQT2</accession>
<gene>
    <name evidence="1" type="ORF">ES332_A07G089100v1</name>
</gene>
<name>A0A5D2PQT2_GOSTO</name>
<proteinExistence type="predicted"/>